<evidence type="ECO:0000256" key="7">
    <source>
        <dbReference type="ARBA" id="ARBA00052328"/>
    </source>
</evidence>
<dbReference type="GO" id="GO:0000162">
    <property type="term" value="P:L-tryptophan biosynthetic process"/>
    <property type="evidence" value="ECO:0007669"/>
    <property type="project" value="UniProtKB-UniRule"/>
</dbReference>
<dbReference type="Gene3D" id="3.40.1030.10">
    <property type="entry name" value="Nucleoside phosphorylase/phosphoribosyltransferase catalytic domain"/>
    <property type="match status" value="1"/>
</dbReference>
<comment type="cofactor">
    <cofactor evidence="9">
        <name>Mg(2+)</name>
        <dbReference type="ChEBI" id="CHEBI:18420"/>
    </cofactor>
    <text evidence="9">Binds 2 magnesium ions per monomer.</text>
</comment>
<comment type="subunit">
    <text evidence="9">Homodimer.</text>
</comment>
<dbReference type="GO" id="GO:0005829">
    <property type="term" value="C:cytosol"/>
    <property type="evidence" value="ECO:0007669"/>
    <property type="project" value="TreeGrafter"/>
</dbReference>
<feature type="binding site" evidence="9">
    <location>
        <position position="108"/>
    </location>
    <ligand>
        <name>anthranilate</name>
        <dbReference type="ChEBI" id="CHEBI:16567"/>
        <label>1</label>
    </ligand>
</feature>
<evidence type="ECO:0000256" key="6">
    <source>
        <dbReference type="ARBA" id="ARBA00023141"/>
    </source>
</evidence>
<evidence type="ECO:0000259" key="11">
    <source>
        <dbReference type="Pfam" id="PF00591"/>
    </source>
</evidence>
<comment type="caution">
    <text evidence="13">The sequence shown here is derived from an EMBL/GenBank/DDBJ whole genome shotgun (WGS) entry which is preliminary data.</text>
</comment>
<evidence type="ECO:0000256" key="2">
    <source>
        <dbReference type="ARBA" id="ARBA00022605"/>
    </source>
</evidence>
<feature type="binding site" evidence="9">
    <location>
        <position position="108"/>
    </location>
    <ligand>
        <name>5-phospho-alpha-D-ribose 1-diphosphate</name>
        <dbReference type="ChEBI" id="CHEBI:58017"/>
    </ligand>
</feature>
<dbReference type="FunFam" id="3.40.1030.10:FF:000002">
    <property type="entry name" value="Anthranilate phosphoribosyltransferase"/>
    <property type="match status" value="1"/>
</dbReference>
<comment type="similarity">
    <text evidence="9">Belongs to the anthranilate phosphoribosyltransferase family.</text>
</comment>
<dbReference type="Gene3D" id="1.20.970.10">
    <property type="entry name" value="Transferase, Pyrimidine Nucleoside Phosphorylase, Chain C"/>
    <property type="match status" value="1"/>
</dbReference>
<keyword evidence="5 9" id="KW-0822">Tryptophan biosynthesis</keyword>
<evidence type="ECO:0000256" key="10">
    <source>
        <dbReference type="SAM" id="MobiDB-lite"/>
    </source>
</evidence>
<dbReference type="InterPro" id="IPR000312">
    <property type="entry name" value="Glycosyl_Trfase_fam3"/>
</dbReference>
<keyword evidence="9" id="KW-0479">Metal-binding</keyword>
<comment type="similarity">
    <text evidence="8">In the C-terminal section; belongs to the anthranilate phosphoribosyltransferase family.</text>
</comment>
<sequence length="373" mass="38311">MTTTPGNPAHASSDPTPTATVLVSEQPEPTWPGLLTELIAGHDLSAAQTAWAMDRVMTGEVSPVRLGAFLIALRSKGETVGELRGLADSMLAHATRFQVAGPSVDIVGTGGDRAHTVNVSTMAAVVIAGTGVRVVKHGNRAASSSSGSADVLEVLGIRLDQAPERVAQIVDEVGITFCFAQVFHPSFRHSAVARKELGVPTAFNFLGPLTNPAQPRAAAIGVADERMAPLVAGVFASRGASAIVFRGDDGLDELAATGTSTIWEVRDGAVTVHSLDAARDLGLQRITVEDLRGADAVFNAEVARRVFAGDPGPARETVLLNAAAALVADASLPGTAEGTLVERLAAGMQHAATSIDSGAAAAALDRWVAASSR</sequence>
<dbReference type="GO" id="GO:0000287">
    <property type="term" value="F:magnesium ion binding"/>
    <property type="evidence" value="ECO:0007669"/>
    <property type="project" value="UniProtKB-UniRule"/>
</dbReference>
<comment type="catalytic activity">
    <reaction evidence="7 9">
        <text>N-(5-phospho-beta-D-ribosyl)anthranilate + diphosphate = 5-phospho-alpha-D-ribose 1-diphosphate + anthranilate</text>
        <dbReference type="Rhea" id="RHEA:11768"/>
        <dbReference type="ChEBI" id="CHEBI:16567"/>
        <dbReference type="ChEBI" id="CHEBI:18277"/>
        <dbReference type="ChEBI" id="CHEBI:33019"/>
        <dbReference type="ChEBI" id="CHEBI:58017"/>
        <dbReference type="EC" id="2.4.2.18"/>
    </reaction>
</comment>
<feature type="domain" description="Glycosyl transferase family 3" evidence="11">
    <location>
        <begin position="102"/>
        <end position="360"/>
    </location>
</feature>
<dbReference type="InterPro" id="IPR017459">
    <property type="entry name" value="Glycosyl_Trfase_fam3_N_dom"/>
</dbReference>
<dbReference type="Pfam" id="PF00591">
    <property type="entry name" value="Glycos_transf_3"/>
    <property type="match status" value="1"/>
</dbReference>
<feature type="binding site" evidence="9">
    <location>
        <position position="139"/>
    </location>
    <ligand>
        <name>anthranilate</name>
        <dbReference type="ChEBI" id="CHEBI:16567"/>
        <label>1</label>
    </ligand>
</feature>
<evidence type="ECO:0000256" key="4">
    <source>
        <dbReference type="ARBA" id="ARBA00022679"/>
    </source>
</evidence>
<evidence type="ECO:0000256" key="3">
    <source>
        <dbReference type="ARBA" id="ARBA00022676"/>
    </source>
</evidence>
<evidence type="ECO:0000256" key="5">
    <source>
        <dbReference type="ARBA" id="ARBA00022822"/>
    </source>
</evidence>
<dbReference type="AlphaFoldDB" id="A0A163T5S5"/>
<dbReference type="UniPathway" id="UPA00035">
    <property type="reaction ID" value="UER00041"/>
</dbReference>
<keyword evidence="3 9" id="KW-0328">Glycosyltransferase</keyword>
<feature type="domain" description="Glycosyl transferase family 3 N-terminal" evidence="12">
    <location>
        <begin position="34"/>
        <end position="94"/>
    </location>
</feature>
<feature type="region of interest" description="Disordered" evidence="10">
    <location>
        <begin position="1"/>
        <end position="20"/>
    </location>
</feature>
<name>A0A163T5S5_9CELL</name>
<dbReference type="InterPro" id="IPR035902">
    <property type="entry name" value="Nuc_phospho_transferase"/>
</dbReference>
<proteinExistence type="inferred from homology"/>
<comment type="pathway">
    <text evidence="1 9">Amino-acid biosynthesis; L-tryptophan biosynthesis; L-tryptophan from chorismate: step 2/5.</text>
</comment>
<feature type="binding site" evidence="9">
    <location>
        <position position="252"/>
    </location>
    <ligand>
        <name>Mg(2+)</name>
        <dbReference type="ChEBI" id="CHEBI:18420"/>
        <label>2</label>
    </ligand>
</feature>
<evidence type="ECO:0000256" key="9">
    <source>
        <dbReference type="HAMAP-Rule" id="MF_00211"/>
    </source>
</evidence>
<comment type="function">
    <text evidence="9">Catalyzes the transfer of the phosphoribosyl group of 5-phosphorylribose-1-pyrophosphate (PRPP) to anthranilate to yield N-(5'-phosphoribosyl)-anthranilate (PRA).</text>
</comment>
<evidence type="ECO:0000256" key="8">
    <source>
        <dbReference type="ARBA" id="ARBA00061188"/>
    </source>
</evidence>
<gene>
    <name evidence="9 13" type="primary">trpD</name>
    <name evidence="13" type="ORF">OJAG_01500</name>
</gene>
<keyword evidence="9" id="KW-0460">Magnesium</keyword>
<dbReference type="Proteomes" id="UP000076447">
    <property type="component" value="Unassembled WGS sequence"/>
</dbReference>
<keyword evidence="6 9" id="KW-0057">Aromatic amino acid biosynthesis</keyword>
<dbReference type="HAMAP" id="MF_00211">
    <property type="entry name" value="TrpD"/>
    <property type="match status" value="1"/>
</dbReference>
<keyword evidence="2 9" id="KW-0028">Amino-acid biosynthesis</keyword>
<dbReference type="NCBIfam" id="TIGR01245">
    <property type="entry name" value="trpD"/>
    <property type="match status" value="1"/>
</dbReference>
<dbReference type="GO" id="GO:0004048">
    <property type="term" value="F:anthranilate phosphoribosyltransferase activity"/>
    <property type="evidence" value="ECO:0007669"/>
    <property type="project" value="UniProtKB-UniRule"/>
</dbReference>
<dbReference type="STRING" id="43678.OJAG_01500"/>
<dbReference type="InterPro" id="IPR005940">
    <property type="entry name" value="Anthranilate_Pribosyl_Tfrase"/>
</dbReference>
<keyword evidence="4 9" id="KW-0808">Transferase</keyword>
<protein>
    <recommendedName>
        <fullName evidence="9">Anthranilate phosphoribosyltransferase</fullName>
        <ecNumber evidence="9">2.4.2.18</ecNumber>
    </recommendedName>
</protein>
<evidence type="ECO:0000256" key="1">
    <source>
        <dbReference type="ARBA" id="ARBA00004907"/>
    </source>
</evidence>
<evidence type="ECO:0000313" key="14">
    <source>
        <dbReference type="Proteomes" id="UP000076447"/>
    </source>
</evidence>
<dbReference type="PANTHER" id="PTHR43285:SF2">
    <property type="entry name" value="ANTHRANILATE PHOSPHORIBOSYLTRANSFERASE"/>
    <property type="match status" value="1"/>
</dbReference>
<feature type="binding site" evidence="9">
    <location>
        <position position="148"/>
    </location>
    <ligand>
        <name>5-phospho-alpha-D-ribose 1-diphosphate</name>
        <dbReference type="ChEBI" id="CHEBI:58017"/>
    </ligand>
</feature>
<feature type="binding site" evidence="9">
    <location>
        <begin position="111"/>
        <end position="112"/>
    </location>
    <ligand>
        <name>5-phospho-alpha-D-ribose 1-diphosphate</name>
        <dbReference type="ChEBI" id="CHEBI:58017"/>
    </ligand>
</feature>
<dbReference type="InterPro" id="IPR036320">
    <property type="entry name" value="Glycosyl_Trfase_fam3_N_dom_sf"/>
</dbReference>
<dbReference type="PATRIC" id="fig|43678.3.peg.162"/>
<dbReference type="EC" id="2.4.2.18" evidence="9"/>
<feature type="binding site" evidence="9">
    <location>
        <position position="253"/>
    </location>
    <ligand>
        <name>Mg(2+)</name>
        <dbReference type="ChEBI" id="CHEBI:18420"/>
        <label>2</label>
    </ligand>
</feature>
<dbReference type="EMBL" id="LRIE01000026">
    <property type="protein sequence ID" value="KZM37133.1"/>
    <property type="molecule type" value="Genomic_DNA"/>
</dbReference>
<evidence type="ECO:0000313" key="13">
    <source>
        <dbReference type="EMBL" id="KZM37133.1"/>
    </source>
</evidence>
<dbReference type="SUPFAM" id="SSF47648">
    <property type="entry name" value="Nucleoside phosphorylase/phosphoribosyltransferase N-terminal domain"/>
    <property type="match status" value="1"/>
</dbReference>
<feature type="binding site" evidence="9">
    <location>
        <position position="116"/>
    </location>
    <ligand>
        <name>5-phospho-alpha-D-ribose 1-diphosphate</name>
        <dbReference type="ChEBI" id="CHEBI:58017"/>
    </ligand>
</feature>
<comment type="caution">
    <text evidence="9">Lacks conserved residue(s) required for the propagation of feature annotation.</text>
</comment>
<dbReference type="PANTHER" id="PTHR43285">
    <property type="entry name" value="ANTHRANILATE PHOSPHORIBOSYLTRANSFERASE"/>
    <property type="match status" value="1"/>
</dbReference>
<feature type="binding site" evidence="9">
    <location>
        <position position="120"/>
    </location>
    <ligand>
        <name>Mg(2+)</name>
        <dbReference type="ChEBI" id="CHEBI:18420"/>
        <label>1</label>
    </ligand>
</feature>
<dbReference type="SUPFAM" id="SSF52418">
    <property type="entry name" value="Nucleoside phosphorylase/phosphoribosyltransferase catalytic domain"/>
    <property type="match status" value="1"/>
</dbReference>
<feature type="binding site" evidence="9">
    <location>
        <position position="194"/>
    </location>
    <ligand>
        <name>anthranilate</name>
        <dbReference type="ChEBI" id="CHEBI:16567"/>
        <label>2</label>
    </ligand>
</feature>
<feature type="binding site" evidence="9">
    <location>
        <position position="253"/>
    </location>
    <ligand>
        <name>Mg(2+)</name>
        <dbReference type="ChEBI" id="CHEBI:18420"/>
        <label>1</label>
    </ligand>
</feature>
<accession>A0A163T5S5</accession>
<dbReference type="Pfam" id="PF02885">
    <property type="entry name" value="Glycos_trans_3N"/>
    <property type="match status" value="1"/>
</dbReference>
<reference evidence="13 14" key="1">
    <citation type="submission" date="2016-01" db="EMBL/GenBank/DDBJ databases">
        <title>Genome sequence of Oerskovia enterophila VJag, an agar and cellulose degrading bacterium.</title>
        <authorList>
            <person name="Poehlein A."/>
            <person name="Jag V."/>
            <person name="Bengelsdorf F."/>
            <person name="Duerre P."/>
            <person name="Daniel R."/>
        </authorList>
    </citation>
    <scope>NUCLEOTIDE SEQUENCE [LARGE SCALE GENOMIC DNA]</scope>
    <source>
        <strain evidence="13 14">VJag</strain>
    </source>
</reference>
<evidence type="ECO:0000259" key="12">
    <source>
        <dbReference type="Pfam" id="PF02885"/>
    </source>
</evidence>
<feature type="binding site" evidence="9">
    <location>
        <begin position="136"/>
        <end position="144"/>
    </location>
    <ligand>
        <name>5-phospho-alpha-D-ribose 1-diphosphate</name>
        <dbReference type="ChEBI" id="CHEBI:58017"/>
    </ligand>
</feature>
<organism evidence="13 14">
    <name type="scientific">Oerskovia enterophila</name>
    <dbReference type="NCBI Taxonomy" id="43678"/>
    <lineage>
        <taxon>Bacteria</taxon>
        <taxon>Bacillati</taxon>
        <taxon>Actinomycetota</taxon>
        <taxon>Actinomycetes</taxon>
        <taxon>Micrococcales</taxon>
        <taxon>Cellulomonadaceae</taxon>
        <taxon>Oerskovia</taxon>
    </lineage>
</organism>
<feature type="binding site" evidence="9">
    <location>
        <begin position="118"/>
        <end position="121"/>
    </location>
    <ligand>
        <name>5-phospho-alpha-D-ribose 1-diphosphate</name>
        <dbReference type="ChEBI" id="CHEBI:58017"/>
    </ligand>
</feature>